<evidence type="ECO:0000256" key="1">
    <source>
        <dbReference type="ARBA" id="ARBA00004370"/>
    </source>
</evidence>
<dbReference type="InterPro" id="IPR028082">
    <property type="entry name" value="Peripla_BP_I"/>
</dbReference>
<dbReference type="Proteomes" id="UP001230188">
    <property type="component" value="Unassembled WGS sequence"/>
</dbReference>
<keyword evidence="4" id="KW-0472">Membrane</keyword>
<dbReference type="GO" id="GO:0016020">
    <property type="term" value="C:membrane"/>
    <property type="evidence" value="ECO:0007669"/>
    <property type="project" value="UniProtKB-SubCell"/>
</dbReference>
<dbReference type="AlphaFoldDB" id="A0AAD7U7Q8"/>
<reference evidence="6" key="1">
    <citation type="submission" date="2023-01" db="EMBL/GenBank/DDBJ databases">
        <title>Metagenome sequencing of chrysophaentin producing Chrysophaeum taylorii.</title>
        <authorList>
            <person name="Davison J."/>
            <person name="Bewley C."/>
        </authorList>
    </citation>
    <scope>NUCLEOTIDE SEQUENCE</scope>
    <source>
        <strain evidence="6">NIES-1699</strain>
    </source>
</reference>
<keyword evidence="2" id="KW-0812">Transmembrane</keyword>
<dbReference type="SUPFAM" id="SSF53822">
    <property type="entry name" value="Periplasmic binding protein-like I"/>
    <property type="match status" value="1"/>
</dbReference>
<gene>
    <name evidence="6" type="ORF">CTAYLR_010191</name>
</gene>
<keyword evidence="3" id="KW-1133">Transmembrane helix</keyword>
<comment type="subcellular location">
    <subcellularLocation>
        <location evidence="1">Membrane</location>
    </subcellularLocation>
</comment>
<dbReference type="InterPro" id="IPR001828">
    <property type="entry name" value="ANF_lig-bd_rcpt"/>
</dbReference>
<evidence type="ECO:0000256" key="3">
    <source>
        <dbReference type="ARBA" id="ARBA00022989"/>
    </source>
</evidence>
<name>A0AAD7U7Q8_9STRA</name>
<evidence type="ECO:0000256" key="2">
    <source>
        <dbReference type="ARBA" id="ARBA00022692"/>
    </source>
</evidence>
<protein>
    <recommendedName>
        <fullName evidence="5">Receptor ligand binding region domain-containing protein</fullName>
    </recommendedName>
</protein>
<proteinExistence type="predicted"/>
<evidence type="ECO:0000259" key="5">
    <source>
        <dbReference type="Pfam" id="PF01094"/>
    </source>
</evidence>
<comment type="caution">
    <text evidence="6">The sequence shown here is derived from an EMBL/GenBank/DDBJ whole genome shotgun (WGS) entry which is preliminary data.</text>
</comment>
<dbReference type="EMBL" id="JAQMWT010000643">
    <property type="protein sequence ID" value="KAJ8598789.1"/>
    <property type="molecule type" value="Genomic_DNA"/>
</dbReference>
<evidence type="ECO:0000256" key="4">
    <source>
        <dbReference type="ARBA" id="ARBA00023136"/>
    </source>
</evidence>
<sequence length="229" mass="24546">MDVEVGIAATISKALLGAIELCDNVVGFVGATSGVASKSAAHHATIALERPMMTTEASSPDLVDNTDTEYFFRATRSDSELIRMMAMTAGHYDWQWMTGIGANNANGYARMELLRTDLGKVEATLIGALYFSVFAIMKSNELTGATVTCLKGGPDQKMHLVHALIASDMPDHVFTKMVEPSKLIPGGASGLFASQDGWLYAAEDPADEVEYSSKSAYQVDALEALFYGN</sequence>
<evidence type="ECO:0000313" key="7">
    <source>
        <dbReference type="Proteomes" id="UP001230188"/>
    </source>
</evidence>
<dbReference type="Gene3D" id="3.40.50.2300">
    <property type="match status" value="1"/>
</dbReference>
<feature type="domain" description="Receptor ligand binding region" evidence="5">
    <location>
        <begin position="11"/>
        <end position="120"/>
    </location>
</feature>
<keyword evidence="7" id="KW-1185">Reference proteome</keyword>
<accession>A0AAD7U7Q8</accession>
<evidence type="ECO:0000313" key="6">
    <source>
        <dbReference type="EMBL" id="KAJ8598789.1"/>
    </source>
</evidence>
<dbReference type="Pfam" id="PF01094">
    <property type="entry name" value="ANF_receptor"/>
    <property type="match status" value="1"/>
</dbReference>
<organism evidence="6 7">
    <name type="scientific">Chrysophaeum taylorii</name>
    <dbReference type="NCBI Taxonomy" id="2483200"/>
    <lineage>
        <taxon>Eukaryota</taxon>
        <taxon>Sar</taxon>
        <taxon>Stramenopiles</taxon>
        <taxon>Ochrophyta</taxon>
        <taxon>Pelagophyceae</taxon>
        <taxon>Pelagomonadales</taxon>
        <taxon>Pelagomonadaceae</taxon>
        <taxon>Chrysophaeum</taxon>
    </lineage>
</organism>